<evidence type="ECO:0000313" key="6">
    <source>
        <dbReference type="Proteomes" id="UP000239724"/>
    </source>
</evidence>
<dbReference type="Pfam" id="PF08450">
    <property type="entry name" value="SGL"/>
    <property type="match status" value="1"/>
</dbReference>
<evidence type="ECO:0000256" key="3">
    <source>
        <dbReference type="PIRSR" id="PIRSR605511-2"/>
    </source>
</evidence>
<name>A0A2S6NET8_RHOGL</name>
<feature type="binding site" evidence="3">
    <location>
        <position position="102"/>
    </location>
    <ligand>
        <name>substrate</name>
    </ligand>
</feature>
<keyword evidence="3" id="KW-0479">Metal-binding</keyword>
<dbReference type="SUPFAM" id="SSF63829">
    <property type="entry name" value="Calcium-dependent phosphotriesterase"/>
    <property type="match status" value="1"/>
</dbReference>
<comment type="cofactor">
    <cofactor evidence="3">
        <name>Zn(2+)</name>
        <dbReference type="ChEBI" id="CHEBI:29105"/>
    </cofactor>
    <text evidence="3">Binds 1 divalent metal cation per subunit.</text>
</comment>
<proteinExistence type="inferred from homology"/>
<feature type="binding site" evidence="3">
    <location>
        <position position="18"/>
    </location>
    <ligand>
        <name>a divalent metal cation</name>
        <dbReference type="ChEBI" id="CHEBI:60240"/>
    </ligand>
</feature>
<dbReference type="EMBL" id="NHRY01000153">
    <property type="protein sequence ID" value="PPQ33141.1"/>
    <property type="molecule type" value="Genomic_DNA"/>
</dbReference>
<feature type="binding site" evidence="3">
    <location>
        <position position="204"/>
    </location>
    <ligand>
        <name>a divalent metal cation</name>
        <dbReference type="ChEBI" id="CHEBI:60240"/>
    </ligand>
</feature>
<keyword evidence="6" id="KW-1185">Reference proteome</keyword>
<evidence type="ECO:0000313" key="5">
    <source>
        <dbReference type="EMBL" id="PPQ33141.1"/>
    </source>
</evidence>
<dbReference type="Proteomes" id="UP000239724">
    <property type="component" value="Unassembled WGS sequence"/>
</dbReference>
<feature type="binding site" evidence="3">
    <location>
        <position position="104"/>
    </location>
    <ligand>
        <name>substrate</name>
    </ligand>
</feature>
<comment type="caution">
    <text evidence="5">The sequence shown here is derived from an EMBL/GenBank/DDBJ whole genome shotgun (WGS) entry which is preliminary data.</text>
</comment>
<sequence>MPHHEIELSLDAHAKIGESPTWSMTEQALYWIDVKAPALHRFNPSGGATRTWPLPSEIGCFALYDNEAAALVALRSGLFRLDLNSDQLTRLADPPYDPATHRFNEGECDGQGRFWIGTMFEPKTDTAEPEPGPLFYYTSSTGLVPQPDLGFTPNGFAWSKDGRTMFVAHSKQHCIYQFDFDAGNGRISNRRIFAWIPEALGVPDGSAVDAEGCYWSAIHGGSRLIRFTPDGKIDREVKLPVSQPTMCAFGGPDLDMLYVTSAASGLNLLHKVTEPHAGGLFRFRPGVHGIPRHGFAG</sequence>
<dbReference type="PANTHER" id="PTHR10907">
    <property type="entry name" value="REGUCALCIN"/>
    <property type="match status" value="1"/>
</dbReference>
<dbReference type="RefSeq" id="WP_104519633.1">
    <property type="nucleotide sequence ID" value="NZ_NHRY01000153.1"/>
</dbReference>
<evidence type="ECO:0000256" key="2">
    <source>
        <dbReference type="PIRSR" id="PIRSR605511-1"/>
    </source>
</evidence>
<dbReference type="GO" id="GO:0004341">
    <property type="term" value="F:gluconolactonase activity"/>
    <property type="evidence" value="ECO:0007669"/>
    <property type="project" value="TreeGrafter"/>
</dbReference>
<dbReference type="OrthoDB" id="2633250at2"/>
<evidence type="ECO:0000259" key="4">
    <source>
        <dbReference type="Pfam" id="PF08450"/>
    </source>
</evidence>
<reference evidence="5 6" key="1">
    <citation type="journal article" date="2018" name="Arch. Microbiol.">
        <title>New insights into the metabolic potential of the phototrophic purple bacterium Rhodopila globiformis DSM 161(T) from its draft genome sequence and evidence for a vanadium-dependent nitrogenase.</title>
        <authorList>
            <person name="Imhoff J.F."/>
            <person name="Rahn T."/>
            <person name="Kunzel S."/>
            <person name="Neulinger S.C."/>
        </authorList>
    </citation>
    <scope>NUCLEOTIDE SEQUENCE [LARGE SCALE GENOMIC DNA]</scope>
    <source>
        <strain evidence="5 6">DSM 161</strain>
    </source>
</reference>
<evidence type="ECO:0000256" key="1">
    <source>
        <dbReference type="ARBA" id="ARBA00008853"/>
    </source>
</evidence>
<dbReference type="GO" id="GO:0005509">
    <property type="term" value="F:calcium ion binding"/>
    <property type="evidence" value="ECO:0007669"/>
    <property type="project" value="TreeGrafter"/>
</dbReference>
<dbReference type="PRINTS" id="PR01790">
    <property type="entry name" value="SMP30FAMILY"/>
</dbReference>
<dbReference type="Gene3D" id="2.120.10.30">
    <property type="entry name" value="TolB, C-terminal domain"/>
    <property type="match status" value="1"/>
</dbReference>
<feature type="binding site" evidence="3">
    <location>
        <position position="154"/>
    </location>
    <ligand>
        <name>a divalent metal cation</name>
        <dbReference type="ChEBI" id="CHEBI:60240"/>
    </ligand>
</feature>
<keyword evidence="3" id="KW-0862">Zinc</keyword>
<dbReference type="AlphaFoldDB" id="A0A2S6NET8"/>
<gene>
    <name evidence="5" type="ORF">CCS01_14905</name>
</gene>
<dbReference type="InterPro" id="IPR005511">
    <property type="entry name" value="SMP-30"/>
</dbReference>
<dbReference type="InterPro" id="IPR011042">
    <property type="entry name" value="6-blade_b-propeller_TolB-like"/>
</dbReference>
<comment type="similarity">
    <text evidence="1">Belongs to the SMP-30/CGR1 family.</text>
</comment>
<protein>
    <recommendedName>
        <fullName evidence="4">SMP-30/Gluconolactonase/LRE-like region domain-containing protein</fullName>
    </recommendedName>
</protein>
<feature type="active site" description="Proton donor/acceptor" evidence="2">
    <location>
        <position position="204"/>
    </location>
</feature>
<accession>A0A2S6NET8</accession>
<organism evidence="5 6">
    <name type="scientific">Rhodopila globiformis</name>
    <name type="common">Rhodopseudomonas globiformis</name>
    <dbReference type="NCBI Taxonomy" id="1071"/>
    <lineage>
        <taxon>Bacteria</taxon>
        <taxon>Pseudomonadati</taxon>
        <taxon>Pseudomonadota</taxon>
        <taxon>Alphaproteobacteria</taxon>
        <taxon>Acetobacterales</taxon>
        <taxon>Acetobacteraceae</taxon>
        <taxon>Rhodopila</taxon>
    </lineage>
</organism>
<dbReference type="GO" id="GO:0019853">
    <property type="term" value="P:L-ascorbic acid biosynthetic process"/>
    <property type="evidence" value="ECO:0007669"/>
    <property type="project" value="TreeGrafter"/>
</dbReference>
<dbReference type="InterPro" id="IPR013658">
    <property type="entry name" value="SGL"/>
</dbReference>
<dbReference type="PANTHER" id="PTHR10907:SF47">
    <property type="entry name" value="REGUCALCIN"/>
    <property type="match status" value="1"/>
</dbReference>
<feature type="domain" description="SMP-30/Gluconolactonase/LRE-like region" evidence="4">
    <location>
        <begin position="16"/>
        <end position="262"/>
    </location>
</feature>